<dbReference type="Proteomes" id="UP001174932">
    <property type="component" value="Unassembled WGS sequence"/>
</dbReference>
<evidence type="ECO:0000313" key="8">
    <source>
        <dbReference type="EMBL" id="MDO6963978.1"/>
    </source>
</evidence>
<proteinExistence type="inferred from homology"/>
<dbReference type="PANTHER" id="PTHR11455:SF9">
    <property type="entry name" value="CRYPTOCHROME CIRCADIAN CLOCK 5 ISOFORM X1"/>
    <property type="match status" value="1"/>
</dbReference>
<reference evidence="8" key="1">
    <citation type="journal article" date="2015" name="Int. J. Syst. Evol. Microbiol.">
        <title>Rhizobium alvei sp. nov., isolated from a freshwater river.</title>
        <authorList>
            <person name="Sheu S.Y."/>
            <person name="Huang H.W."/>
            <person name="Young C.C."/>
            <person name="Chen W.M."/>
        </authorList>
    </citation>
    <scope>NUCLEOTIDE SEQUENCE</scope>
    <source>
        <strain evidence="8">TNR-22</strain>
    </source>
</reference>
<reference evidence="8" key="2">
    <citation type="submission" date="2023-07" db="EMBL/GenBank/DDBJ databases">
        <authorList>
            <person name="Shen H."/>
        </authorList>
    </citation>
    <scope>NUCLEOTIDE SEQUENCE</scope>
    <source>
        <strain evidence="8">TNR-22</strain>
    </source>
</reference>
<keyword evidence="9" id="KW-1185">Reference proteome</keyword>
<dbReference type="PROSITE" id="PS00394">
    <property type="entry name" value="DNA_PHOTOLYASES_1_1"/>
    <property type="match status" value="1"/>
</dbReference>
<accession>A0ABT8YK06</accession>
<dbReference type="InterPro" id="IPR006050">
    <property type="entry name" value="DNA_photolyase_N"/>
</dbReference>
<feature type="domain" description="Photolyase/cryptochrome alpha/beta" evidence="7">
    <location>
        <begin position="9"/>
        <end position="138"/>
    </location>
</feature>
<name>A0ABT8YK06_9HYPH</name>
<evidence type="ECO:0000259" key="7">
    <source>
        <dbReference type="PROSITE" id="PS51645"/>
    </source>
</evidence>
<gene>
    <name evidence="8" type="ORF">Q4481_08410</name>
</gene>
<comment type="similarity">
    <text evidence="6">Belongs to the DNA photolyase family.</text>
</comment>
<organism evidence="8 9">
    <name type="scientific">Rhizobium alvei</name>
    <dbReference type="NCBI Taxonomy" id="1132659"/>
    <lineage>
        <taxon>Bacteria</taxon>
        <taxon>Pseudomonadati</taxon>
        <taxon>Pseudomonadota</taxon>
        <taxon>Alphaproteobacteria</taxon>
        <taxon>Hyphomicrobiales</taxon>
        <taxon>Rhizobiaceae</taxon>
        <taxon>Rhizobium/Agrobacterium group</taxon>
        <taxon>Rhizobium</taxon>
    </lineage>
</organism>
<dbReference type="InterPro" id="IPR002081">
    <property type="entry name" value="Cryptochrome/DNA_photolyase_1"/>
</dbReference>
<evidence type="ECO:0000256" key="3">
    <source>
        <dbReference type="ARBA" id="ARBA00022630"/>
    </source>
</evidence>
<comment type="cofactor">
    <cofactor evidence="2">
        <name>FAD</name>
        <dbReference type="ChEBI" id="CHEBI:57692"/>
    </cofactor>
</comment>
<dbReference type="PROSITE" id="PS51645">
    <property type="entry name" value="PHR_CRY_ALPHA_BETA"/>
    <property type="match status" value="1"/>
</dbReference>
<dbReference type="EMBL" id="JAUOZU010000006">
    <property type="protein sequence ID" value="MDO6963978.1"/>
    <property type="molecule type" value="Genomic_DNA"/>
</dbReference>
<dbReference type="GO" id="GO:0003904">
    <property type="term" value="F:deoxyribodipyrimidine photo-lyase activity"/>
    <property type="evidence" value="ECO:0007669"/>
    <property type="project" value="UniProtKB-EC"/>
</dbReference>
<keyword evidence="5 6" id="KW-0157">Chromophore</keyword>
<dbReference type="SUPFAM" id="SSF48173">
    <property type="entry name" value="Cryptochrome/photolyase FAD-binding domain"/>
    <property type="match status" value="1"/>
</dbReference>
<evidence type="ECO:0000313" key="9">
    <source>
        <dbReference type="Proteomes" id="UP001174932"/>
    </source>
</evidence>
<dbReference type="InterPro" id="IPR036134">
    <property type="entry name" value="Crypto/Photolyase_FAD-like_sf"/>
</dbReference>
<evidence type="ECO:0000256" key="4">
    <source>
        <dbReference type="ARBA" id="ARBA00022827"/>
    </source>
</evidence>
<evidence type="ECO:0000256" key="6">
    <source>
        <dbReference type="RuleBase" id="RU004182"/>
    </source>
</evidence>
<dbReference type="EC" id="4.1.99.3" evidence="8"/>
<dbReference type="Gene3D" id="1.25.40.80">
    <property type="match status" value="1"/>
</dbReference>
<keyword evidence="4 6" id="KW-0274">FAD</keyword>
<keyword evidence="3 6" id="KW-0285">Flavoprotein</keyword>
<dbReference type="Gene3D" id="3.40.50.620">
    <property type="entry name" value="HUPs"/>
    <property type="match status" value="1"/>
</dbReference>
<dbReference type="Gene3D" id="1.10.579.10">
    <property type="entry name" value="DNA Cyclobutane Dipyrimidine Photolyase, subunit A, domain 3"/>
    <property type="match status" value="1"/>
</dbReference>
<comment type="cofactor">
    <cofactor evidence="1">
        <name>(6R)-5,10-methylene-5,6,7,8-tetrahydrofolate</name>
        <dbReference type="ChEBI" id="CHEBI:15636"/>
    </cofactor>
</comment>
<sequence>MPKPDITSPASIVWFRRDLRLADNLALDAACRRGGPVICIFIREPGDALSGANGAAQAWWLHHSLERLDQALRACGNRLILRTGSPEEVLSRIADETGADCLFWNRRYDPDGIRADTDLKSKLREHFARVESFAGFLLHEPQRLLTKDGRPYQVYTPFWRALEGSLIPLDPIPAPTAIQAVNTPMHSDSLDDWALLPTKPDWASRFSEVWTPGEAAAQSTLAEFLDGAINGYKARRDVPAGRTTSLLSPHLAFGEISPHRIWHMVRALPDTIPIDDTTHFLKELVWRDFSWHLLFHRPDLATTNLNAKFDAFPWQDNEMLLAQWHRGLTGYPIVDAGMRQLWRHGWMHNRVRMVVASFLIKDLLIDWRHGERWFRDTLVDADQASNAASWQWVAGCGADAAPYFRIFNPAKQGETFDPDGAYIRAFCPELAKLPDHYIHRPHEAPSEILRSAGITLGKTYPHPMIAHDFARKRALEIFQSLGNS</sequence>
<dbReference type="PRINTS" id="PR00147">
    <property type="entry name" value="DNAPHOTLYASE"/>
</dbReference>
<dbReference type="Pfam" id="PF00875">
    <property type="entry name" value="DNA_photolyase"/>
    <property type="match status" value="1"/>
</dbReference>
<dbReference type="InterPro" id="IPR014729">
    <property type="entry name" value="Rossmann-like_a/b/a_fold"/>
</dbReference>
<dbReference type="InterPro" id="IPR005101">
    <property type="entry name" value="Cryptochr/Photolyase_FAD-bd"/>
</dbReference>
<evidence type="ECO:0000256" key="5">
    <source>
        <dbReference type="ARBA" id="ARBA00022991"/>
    </source>
</evidence>
<keyword evidence="8" id="KW-0456">Lyase</keyword>
<dbReference type="PANTHER" id="PTHR11455">
    <property type="entry name" value="CRYPTOCHROME"/>
    <property type="match status" value="1"/>
</dbReference>
<dbReference type="SUPFAM" id="SSF52425">
    <property type="entry name" value="Cryptochrome/photolyase, N-terminal domain"/>
    <property type="match status" value="1"/>
</dbReference>
<dbReference type="InterPro" id="IPR018394">
    <property type="entry name" value="DNA_photolyase_1_CS_C"/>
</dbReference>
<dbReference type="RefSeq" id="WP_304375892.1">
    <property type="nucleotide sequence ID" value="NZ_JAUOZU010000006.1"/>
</dbReference>
<dbReference type="PROSITE" id="PS00691">
    <property type="entry name" value="DNA_PHOTOLYASES_1_2"/>
    <property type="match status" value="1"/>
</dbReference>
<evidence type="ECO:0000256" key="2">
    <source>
        <dbReference type="ARBA" id="ARBA00001974"/>
    </source>
</evidence>
<dbReference type="Pfam" id="PF03441">
    <property type="entry name" value="FAD_binding_7"/>
    <property type="match status" value="1"/>
</dbReference>
<protein>
    <submittedName>
        <fullName evidence="8">Deoxyribodipyrimidine photo-lyase</fullName>
        <ecNumber evidence="8">4.1.99.3</ecNumber>
    </submittedName>
</protein>
<dbReference type="InterPro" id="IPR036155">
    <property type="entry name" value="Crypto/Photolyase_N_sf"/>
</dbReference>
<comment type="caution">
    <text evidence="8">The sequence shown here is derived from an EMBL/GenBank/DDBJ whole genome shotgun (WGS) entry which is preliminary data.</text>
</comment>
<evidence type="ECO:0000256" key="1">
    <source>
        <dbReference type="ARBA" id="ARBA00001932"/>
    </source>
</evidence>